<organism evidence="9 10">
    <name type="scientific">Agromyces soli</name>
    <dbReference type="NCBI Taxonomy" id="659012"/>
    <lineage>
        <taxon>Bacteria</taxon>
        <taxon>Bacillati</taxon>
        <taxon>Actinomycetota</taxon>
        <taxon>Actinomycetes</taxon>
        <taxon>Micrococcales</taxon>
        <taxon>Microbacteriaceae</taxon>
        <taxon>Agromyces</taxon>
    </lineage>
</organism>
<keyword evidence="4 7" id="KW-1133">Transmembrane helix</keyword>
<evidence type="ECO:0000256" key="6">
    <source>
        <dbReference type="SAM" id="MobiDB-lite"/>
    </source>
</evidence>
<gene>
    <name evidence="9" type="ORF">MTP13_10710</name>
</gene>
<dbReference type="Proteomes" id="UP000831304">
    <property type="component" value="Chromosome"/>
</dbReference>
<feature type="region of interest" description="Disordered" evidence="6">
    <location>
        <begin position="1"/>
        <end position="23"/>
    </location>
</feature>
<keyword evidence="5 7" id="KW-0472">Membrane</keyword>
<evidence type="ECO:0000256" key="1">
    <source>
        <dbReference type="ARBA" id="ARBA00004651"/>
    </source>
</evidence>
<dbReference type="EMBL" id="CP094533">
    <property type="protein sequence ID" value="UOE24833.1"/>
    <property type="molecule type" value="Genomic_DNA"/>
</dbReference>
<evidence type="ECO:0000259" key="8">
    <source>
        <dbReference type="Pfam" id="PF00482"/>
    </source>
</evidence>
<dbReference type="PANTHER" id="PTHR35007:SF4">
    <property type="entry name" value="CONSERVED TRANSMEMBRANE PROTEIN-RELATED"/>
    <property type="match status" value="1"/>
</dbReference>
<feature type="transmembrane region" description="Helical" evidence="7">
    <location>
        <begin position="184"/>
        <end position="203"/>
    </location>
</feature>
<keyword evidence="3 7" id="KW-0812">Transmembrane</keyword>
<sequence length="339" mass="34765">MTARPWSTRASRRLTSIRRPNGAAEESAIERAAAVAEQLATLLSAGVGVAAAWSHLVPVPDSDADRPTGAADTARAGDPQPDPVIVAAAAAREGLPVHEALRRSGSSGPWRTLAAAWEIAAACGAPLAGSLRELAAALRDEAQLRREVRTALAGPNASARLVAWLPVVAIGFGLLLGFDTARVLLGSPLGLGCLFAGLALLWAGRRWNRALAAQAARGAADAGIEYDLLAIALTGGVSLDRARTLVEAALSDRDGVRDVREIDRIIGLAAAAGAPVAELLRAEAFRVRRTARARGVARAAALGVRLMIPLGVCVLPAFVLLGVAPLVISVVSGTFSGAG</sequence>
<evidence type="ECO:0000256" key="5">
    <source>
        <dbReference type="ARBA" id="ARBA00023136"/>
    </source>
</evidence>
<feature type="domain" description="Type II secretion system protein GspF" evidence="8">
    <location>
        <begin position="88"/>
        <end position="174"/>
    </location>
</feature>
<evidence type="ECO:0000256" key="7">
    <source>
        <dbReference type="SAM" id="Phobius"/>
    </source>
</evidence>
<comment type="subcellular location">
    <subcellularLocation>
        <location evidence="1">Cell membrane</location>
        <topology evidence="1">Multi-pass membrane protein</topology>
    </subcellularLocation>
</comment>
<evidence type="ECO:0000256" key="2">
    <source>
        <dbReference type="ARBA" id="ARBA00022475"/>
    </source>
</evidence>
<feature type="region of interest" description="Disordered" evidence="6">
    <location>
        <begin position="58"/>
        <end position="81"/>
    </location>
</feature>
<keyword evidence="2" id="KW-1003">Cell membrane</keyword>
<feature type="transmembrane region" description="Helical" evidence="7">
    <location>
        <begin position="161"/>
        <end position="178"/>
    </location>
</feature>
<keyword evidence="10" id="KW-1185">Reference proteome</keyword>
<evidence type="ECO:0000313" key="10">
    <source>
        <dbReference type="Proteomes" id="UP000831304"/>
    </source>
</evidence>
<dbReference type="InterPro" id="IPR018076">
    <property type="entry name" value="T2SS_GspF_dom"/>
</dbReference>
<name>A0ABY4AP00_9MICO</name>
<dbReference type="RefSeq" id="WP_243567750.1">
    <property type="nucleotide sequence ID" value="NZ_BAAARD010000008.1"/>
</dbReference>
<reference evidence="9 10" key="1">
    <citation type="submission" date="2022-03" db="EMBL/GenBank/DDBJ databases">
        <title>Agromyces sp. isolated from the gut of P. brevitarsis seulensis larvae.</title>
        <authorList>
            <person name="Won M."/>
            <person name="Kwon S.-W."/>
        </authorList>
    </citation>
    <scope>NUCLEOTIDE SEQUENCE [LARGE SCALE GENOMIC DNA]</scope>
    <source>
        <strain evidence="9 10">KACC 16215</strain>
    </source>
</reference>
<proteinExistence type="predicted"/>
<accession>A0ABY4AP00</accession>
<evidence type="ECO:0000256" key="3">
    <source>
        <dbReference type="ARBA" id="ARBA00022692"/>
    </source>
</evidence>
<protein>
    <submittedName>
        <fullName evidence="9">Type II secretion system F family protein</fullName>
    </submittedName>
</protein>
<dbReference type="Pfam" id="PF00482">
    <property type="entry name" value="T2SSF"/>
    <property type="match status" value="1"/>
</dbReference>
<evidence type="ECO:0000256" key="4">
    <source>
        <dbReference type="ARBA" id="ARBA00022989"/>
    </source>
</evidence>
<evidence type="ECO:0000313" key="9">
    <source>
        <dbReference type="EMBL" id="UOE24833.1"/>
    </source>
</evidence>
<feature type="transmembrane region" description="Helical" evidence="7">
    <location>
        <begin position="302"/>
        <end position="328"/>
    </location>
</feature>
<dbReference type="PANTHER" id="PTHR35007">
    <property type="entry name" value="INTEGRAL MEMBRANE PROTEIN-RELATED"/>
    <property type="match status" value="1"/>
</dbReference>